<evidence type="ECO:0000256" key="1">
    <source>
        <dbReference type="SAM" id="MobiDB-lite"/>
    </source>
</evidence>
<feature type="region of interest" description="Disordered" evidence="1">
    <location>
        <begin position="1"/>
        <end position="49"/>
    </location>
</feature>
<dbReference type="AlphaFoldDB" id="A0A1H3HP92"/>
<gene>
    <name evidence="2" type="ORF">SAMN05421736_101567</name>
</gene>
<keyword evidence="3" id="KW-1185">Reference proteome</keyword>
<proteinExistence type="predicted"/>
<dbReference type="Proteomes" id="UP000198935">
    <property type="component" value="Unassembled WGS sequence"/>
</dbReference>
<evidence type="ECO:0000313" key="2">
    <source>
        <dbReference type="EMBL" id="SDY17307.1"/>
    </source>
</evidence>
<dbReference type="EMBL" id="FNPI01000001">
    <property type="protein sequence ID" value="SDY17307.1"/>
    <property type="molecule type" value="Genomic_DNA"/>
</dbReference>
<reference evidence="3" key="1">
    <citation type="submission" date="2016-10" db="EMBL/GenBank/DDBJ databases">
        <authorList>
            <person name="Varghese N."/>
            <person name="Submissions S."/>
        </authorList>
    </citation>
    <scope>NUCLEOTIDE SEQUENCE [LARGE SCALE GENOMIC DNA]</scope>
    <source>
        <strain evidence="3">SP</strain>
    </source>
</reference>
<feature type="compositionally biased region" description="Polar residues" evidence="1">
    <location>
        <begin position="24"/>
        <end position="36"/>
    </location>
</feature>
<sequence length="49" mass="5522">MKQRQTSGYTLIKKNAAPKRTQRKTWTGSHSTTKSRGCNCGGARIRKNK</sequence>
<protein>
    <submittedName>
        <fullName evidence="2">Uncharacterized protein</fullName>
    </submittedName>
</protein>
<evidence type="ECO:0000313" key="3">
    <source>
        <dbReference type="Proteomes" id="UP000198935"/>
    </source>
</evidence>
<accession>A0A1H3HP92</accession>
<organism evidence="2 3">
    <name type="scientific">Evansella caseinilytica</name>
    <dbReference type="NCBI Taxonomy" id="1503961"/>
    <lineage>
        <taxon>Bacteria</taxon>
        <taxon>Bacillati</taxon>
        <taxon>Bacillota</taxon>
        <taxon>Bacilli</taxon>
        <taxon>Bacillales</taxon>
        <taxon>Bacillaceae</taxon>
        <taxon>Evansella</taxon>
    </lineage>
</organism>
<name>A0A1H3HP92_9BACI</name>